<reference evidence="2" key="1">
    <citation type="submission" date="2018-08" db="EMBL/GenBank/DDBJ databases">
        <authorList>
            <person name="Liu Z.-W."/>
            <person name="Du Z.-J."/>
        </authorList>
    </citation>
    <scope>NUCLEOTIDE SEQUENCE [LARGE SCALE GENOMIC DNA]</scope>
    <source>
        <strain evidence="2">H4X</strain>
    </source>
</reference>
<organism evidence="1 2">
    <name type="scientific">Pontibacter diazotrophicus</name>
    <dbReference type="NCBI Taxonomy" id="1400979"/>
    <lineage>
        <taxon>Bacteria</taxon>
        <taxon>Pseudomonadati</taxon>
        <taxon>Bacteroidota</taxon>
        <taxon>Cytophagia</taxon>
        <taxon>Cytophagales</taxon>
        <taxon>Hymenobacteraceae</taxon>
        <taxon>Pontibacter</taxon>
    </lineage>
</organism>
<dbReference type="Proteomes" id="UP000256708">
    <property type="component" value="Unassembled WGS sequence"/>
</dbReference>
<dbReference type="AlphaFoldDB" id="A0A3D8L1J9"/>
<keyword evidence="2" id="KW-1185">Reference proteome</keyword>
<proteinExistence type="predicted"/>
<dbReference type="EMBL" id="QRGR01000044">
    <property type="protein sequence ID" value="RDV11318.1"/>
    <property type="molecule type" value="Genomic_DNA"/>
</dbReference>
<sequence length="163" mass="18661">MLRLVAVSMQADEIGVDSTKQANLHLQLKNSTFSGTRTYRKRPLNFVYMMNKGGPLRLTARLKCYELTHTTAKATLPPMDSARRCLACWTMACFLYRVHRQTWQQGEEKKLVHTLPLPPNPLVFRGNHSTSIVRHPCGSKINKSREGIRIASQPSWSEHVIFR</sequence>
<evidence type="ECO:0000313" key="2">
    <source>
        <dbReference type="Proteomes" id="UP000256708"/>
    </source>
</evidence>
<comment type="caution">
    <text evidence="1">The sequence shown here is derived from an EMBL/GenBank/DDBJ whole genome shotgun (WGS) entry which is preliminary data.</text>
</comment>
<evidence type="ECO:0000313" key="1">
    <source>
        <dbReference type="EMBL" id="RDV11318.1"/>
    </source>
</evidence>
<protein>
    <submittedName>
        <fullName evidence="1">Uncharacterized protein</fullName>
    </submittedName>
</protein>
<accession>A0A3D8L1J9</accession>
<gene>
    <name evidence="1" type="ORF">DXT99_25125</name>
</gene>
<name>A0A3D8L1J9_9BACT</name>